<accession>A0A4Q1CGI2</accession>
<evidence type="ECO:0000313" key="3">
    <source>
        <dbReference type="EMBL" id="RXK58890.1"/>
    </source>
</evidence>
<keyword evidence="2" id="KW-0963">Cytoplasm</keyword>
<dbReference type="InterPro" id="IPR005627">
    <property type="entry name" value="CutC-like"/>
</dbReference>
<dbReference type="OrthoDB" id="9815677at2"/>
<keyword evidence="4" id="KW-1185">Reference proteome</keyword>
<dbReference type="GO" id="GO:0005507">
    <property type="term" value="F:copper ion binding"/>
    <property type="evidence" value="ECO:0007669"/>
    <property type="project" value="TreeGrafter"/>
</dbReference>
<comment type="caution">
    <text evidence="2">Once thought to be involved in copper homeostasis, experiments in E.coli have shown this is not the case.</text>
</comment>
<dbReference type="EMBL" id="SDHW01000005">
    <property type="protein sequence ID" value="RXK58890.1"/>
    <property type="molecule type" value="Genomic_DNA"/>
</dbReference>
<dbReference type="PANTHER" id="PTHR12598">
    <property type="entry name" value="COPPER HOMEOSTASIS PROTEIN CUTC"/>
    <property type="match status" value="1"/>
</dbReference>
<dbReference type="Proteomes" id="UP000290204">
    <property type="component" value="Unassembled WGS sequence"/>
</dbReference>
<dbReference type="InterPro" id="IPR036822">
    <property type="entry name" value="CutC-like_dom_sf"/>
</dbReference>
<evidence type="ECO:0000256" key="1">
    <source>
        <dbReference type="ARBA" id="ARBA00007768"/>
    </source>
</evidence>
<organism evidence="3 4">
    <name type="scientific">Lacibacter luteus</name>
    <dbReference type="NCBI Taxonomy" id="2508719"/>
    <lineage>
        <taxon>Bacteria</taxon>
        <taxon>Pseudomonadati</taxon>
        <taxon>Bacteroidota</taxon>
        <taxon>Chitinophagia</taxon>
        <taxon>Chitinophagales</taxon>
        <taxon>Chitinophagaceae</taxon>
        <taxon>Lacibacter</taxon>
    </lineage>
</organism>
<dbReference type="GO" id="GO:0005737">
    <property type="term" value="C:cytoplasm"/>
    <property type="evidence" value="ECO:0007669"/>
    <property type="project" value="UniProtKB-SubCell"/>
</dbReference>
<dbReference type="HAMAP" id="MF_00795">
    <property type="entry name" value="CutC"/>
    <property type="match status" value="1"/>
</dbReference>
<protein>
    <recommendedName>
        <fullName evidence="2">PF03932 family protein CutC</fullName>
    </recommendedName>
</protein>
<reference evidence="3 4" key="1">
    <citation type="submission" date="2019-01" db="EMBL/GenBank/DDBJ databases">
        <title>Lacibacter sp. strain TTM-7.</title>
        <authorList>
            <person name="Chen W.-M."/>
        </authorList>
    </citation>
    <scope>NUCLEOTIDE SEQUENCE [LARGE SCALE GENOMIC DNA]</scope>
    <source>
        <strain evidence="3 4">TTM-7</strain>
    </source>
</reference>
<dbReference type="PANTHER" id="PTHR12598:SF0">
    <property type="entry name" value="COPPER HOMEOSTASIS PROTEIN CUTC HOMOLOG"/>
    <property type="match status" value="1"/>
</dbReference>
<proteinExistence type="inferred from homology"/>
<dbReference type="SUPFAM" id="SSF110395">
    <property type="entry name" value="CutC-like"/>
    <property type="match status" value="1"/>
</dbReference>
<name>A0A4Q1CGI2_9BACT</name>
<dbReference type="Gene3D" id="3.20.20.380">
    <property type="entry name" value="Copper homeostasis (CutC) domain"/>
    <property type="match status" value="1"/>
</dbReference>
<evidence type="ECO:0000256" key="2">
    <source>
        <dbReference type="HAMAP-Rule" id="MF_00795"/>
    </source>
</evidence>
<sequence length="246" mass="26795">MKRELEVCAFTVQSCVIAEKAGAVRVELCDNPIEGGTTPSYGTIKRVREAVSIDVFPIIRPRSMNYFYDADEWQIVLDDIKMCKELACNGVSVGAQLQNGLIDKAHMQQLVELAYPMKVTCNRAFDAVPDPFAALETLIECGCERILTSGLAASAPEGIALLKQLVHAAGQRISIMPGAGVRSSNIVQLAKETGAYEFHTSARKAVTNTMTFANPHVTDAGNMYLADEEELRKIVGLLQQLTADED</sequence>
<dbReference type="AlphaFoldDB" id="A0A4Q1CGI2"/>
<dbReference type="Pfam" id="PF03932">
    <property type="entry name" value="CutC"/>
    <property type="match status" value="1"/>
</dbReference>
<comment type="subcellular location">
    <subcellularLocation>
        <location evidence="2">Cytoplasm</location>
    </subcellularLocation>
</comment>
<comment type="similarity">
    <text evidence="1 2">Belongs to the CutC family.</text>
</comment>
<gene>
    <name evidence="2" type="primary">cutC</name>
    <name evidence="3" type="ORF">ESA94_16005</name>
</gene>
<evidence type="ECO:0000313" key="4">
    <source>
        <dbReference type="Proteomes" id="UP000290204"/>
    </source>
</evidence>
<dbReference type="RefSeq" id="WP_129131946.1">
    <property type="nucleotide sequence ID" value="NZ_SDHW01000005.1"/>
</dbReference>
<comment type="caution">
    <text evidence="3">The sequence shown here is derived from an EMBL/GenBank/DDBJ whole genome shotgun (WGS) entry which is preliminary data.</text>
</comment>